<feature type="domain" description="Sulfatase N-terminal" evidence="3">
    <location>
        <begin position="2"/>
        <end position="265"/>
    </location>
</feature>
<dbReference type="CDD" id="cd16027">
    <property type="entry name" value="SGSH"/>
    <property type="match status" value="1"/>
</dbReference>
<dbReference type="InterPro" id="IPR050738">
    <property type="entry name" value="Sulfatase"/>
</dbReference>
<dbReference type="EMBL" id="JAENIL010000038">
    <property type="protein sequence ID" value="MBK1878939.1"/>
    <property type="molecule type" value="Genomic_DNA"/>
</dbReference>
<sequence length="456" mass="51288">MSPDLGCYGNQLVNTPNIDSLASEGMRFENVFTTGPACSPSRTALATGVYQTTLGAFHMRYPEELMPDLPDHVRLLPQLLSDAGYATGNLKDVRGAGMGKDDWLFKSPEKVWDTHDWSELVSQQPFYGVINMKESHRAFARSSKAKVDASKVVVPPYYPDHEISRDDWAGYLEDVNRADELVGGILQQLEEDGLRESTIVVFLSDHGRPMMRAKNWLYDSGTQVPLVIWYPDSFDAPARFRKGGSSDQLISGVDLVAETLRMAGVEIPGWMQGRSFLSSDAVDRDYVVTAVDRIGNIDSRSRAIRSKRYKYIENSKQPGSVNDCATAYRRAMHPTHHLLDVMGERGLLNDAQERLVRKIDAEELYDLEKDPFETTNLIDEIAYADVADEMRRQLASWKIETSDQGFEPDSPAVVDYFTNYGKKSSKDLKKYGATSSDKLTTQYLKLRAKVESSFEK</sequence>
<dbReference type="Gene3D" id="3.40.720.10">
    <property type="entry name" value="Alkaline Phosphatase, subunit A"/>
    <property type="match status" value="1"/>
</dbReference>
<keyword evidence="5" id="KW-1185">Reference proteome</keyword>
<dbReference type="Proteomes" id="UP000617628">
    <property type="component" value="Unassembled WGS sequence"/>
</dbReference>
<evidence type="ECO:0000256" key="2">
    <source>
        <dbReference type="ARBA" id="ARBA00022801"/>
    </source>
</evidence>
<proteinExistence type="inferred from homology"/>
<organism evidence="4 5">
    <name type="scientific">Pelagicoccus mobilis</name>
    <dbReference type="NCBI Taxonomy" id="415221"/>
    <lineage>
        <taxon>Bacteria</taxon>
        <taxon>Pseudomonadati</taxon>
        <taxon>Verrucomicrobiota</taxon>
        <taxon>Opitutia</taxon>
        <taxon>Puniceicoccales</taxon>
        <taxon>Pelagicoccaceae</taxon>
        <taxon>Pelagicoccus</taxon>
    </lineage>
</organism>
<gene>
    <name evidence="4" type="ORF">JIN87_18795</name>
</gene>
<comment type="caution">
    <text evidence="4">The sequence shown here is derived from an EMBL/GenBank/DDBJ whole genome shotgun (WGS) entry which is preliminary data.</text>
</comment>
<dbReference type="Pfam" id="PF00884">
    <property type="entry name" value="Sulfatase"/>
    <property type="match status" value="1"/>
</dbReference>
<dbReference type="InterPro" id="IPR000917">
    <property type="entry name" value="Sulfatase_N"/>
</dbReference>
<dbReference type="PANTHER" id="PTHR42693">
    <property type="entry name" value="ARYLSULFATASE FAMILY MEMBER"/>
    <property type="match status" value="1"/>
</dbReference>
<name>A0A934S0V4_9BACT</name>
<dbReference type="GO" id="GO:0004065">
    <property type="term" value="F:arylsulfatase activity"/>
    <property type="evidence" value="ECO:0007669"/>
    <property type="project" value="TreeGrafter"/>
</dbReference>
<evidence type="ECO:0000259" key="3">
    <source>
        <dbReference type="Pfam" id="PF00884"/>
    </source>
</evidence>
<evidence type="ECO:0000256" key="1">
    <source>
        <dbReference type="ARBA" id="ARBA00008779"/>
    </source>
</evidence>
<dbReference type="InterPro" id="IPR017850">
    <property type="entry name" value="Alkaline_phosphatase_core_sf"/>
</dbReference>
<dbReference type="AlphaFoldDB" id="A0A934S0V4"/>
<keyword evidence="2" id="KW-0378">Hydrolase</keyword>
<evidence type="ECO:0000313" key="4">
    <source>
        <dbReference type="EMBL" id="MBK1878939.1"/>
    </source>
</evidence>
<accession>A0A934S0V4</accession>
<protein>
    <submittedName>
        <fullName evidence="4">Sulfatase</fullName>
    </submittedName>
</protein>
<reference evidence="4" key="1">
    <citation type="submission" date="2021-01" db="EMBL/GenBank/DDBJ databases">
        <title>Modified the classification status of verrucomicrobia.</title>
        <authorList>
            <person name="Feng X."/>
        </authorList>
    </citation>
    <scope>NUCLEOTIDE SEQUENCE</scope>
    <source>
        <strain evidence="4">KCTC 13126</strain>
    </source>
</reference>
<comment type="similarity">
    <text evidence="1">Belongs to the sulfatase family.</text>
</comment>
<dbReference type="PANTHER" id="PTHR42693:SF53">
    <property type="entry name" value="ENDO-4-O-SULFATASE"/>
    <property type="match status" value="1"/>
</dbReference>
<evidence type="ECO:0000313" key="5">
    <source>
        <dbReference type="Proteomes" id="UP000617628"/>
    </source>
</evidence>
<dbReference type="SUPFAM" id="SSF53649">
    <property type="entry name" value="Alkaline phosphatase-like"/>
    <property type="match status" value="1"/>
</dbReference>